<comment type="subcellular location">
    <subcellularLocation>
        <location evidence="9">Cell membrane</location>
        <topology evidence="9">Multi-pass membrane protein</topology>
    </subcellularLocation>
    <subcellularLocation>
        <location evidence="1">Endomembrane system</location>
        <topology evidence="1">Multi-pass membrane protein</topology>
    </subcellularLocation>
</comment>
<evidence type="ECO:0000256" key="5">
    <source>
        <dbReference type="ARBA" id="ARBA00022692"/>
    </source>
</evidence>
<evidence type="ECO:0000256" key="7">
    <source>
        <dbReference type="ARBA" id="ARBA00022989"/>
    </source>
</evidence>
<evidence type="ECO:0000256" key="9">
    <source>
        <dbReference type="RuleBase" id="RU910715"/>
    </source>
</evidence>
<comment type="caution">
    <text evidence="11">The sequence shown here is derived from an EMBL/GenBank/DDBJ whole genome shotgun (WGS) entry which is preliminary data.</text>
</comment>
<dbReference type="Proteomes" id="UP001187192">
    <property type="component" value="Unassembled WGS sequence"/>
</dbReference>
<keyword evidence="4 9" id="KW-0762">Sugar transport</keyword>
<keyword evidence="7 9" id="KW-1133">Transmembrane helix</keyword>
<comment type="similarity">
    <text evidence="2 9">Belongs to the SWEET sugar transporter family.</text>
</comment>
<sequence>MVSAEAARNVVGIVGNVISFGLFISPVYSPSPSLSLSLSPSMCPTFYRIIKRKTVEEFKPDPYLATVLNCLLWIFYGLPFIHPDSLLVVTINSVGLALELIYLTIFFIYAKNNGRKKVALALAFEVAFFAAIVLISLLVLHGTTFRSLVVGILCDIFNVIMYLSPLTIMRKVINNKSVEYMPFYLSLANFLNGSVWTAYALIKFDIYVLVSNSLGAFFGAIQLILYAVYYKSTPKHGEDGEQGRVSKPSEVQLSTANDPTARV</sequence>
<feature type="transmembrane region" description="Helical" evidence="9">
    <location>
        <begin position="183"/>
        <end position="202"/>
    </location>
</feature>
<evidence type="ECO:0000313" key="11">
    <source>
        <dbReference type="EMBL" id="GMN41204.1"/>
    </source>
</evidence>
<comment type="function">
    <text evidence="9">Mediates both low-affinity uptake and efflux of sugar across the membrane.</text>
</comment>
<evidence type="ECO:0000256" key="4">
    <source>
        <dbReference type="ARBA" id="ARBA00022597"/>
    </source>
</evidence>
<dbReference type="GO" id="GO:0051119">
    <property type="term" value="F:sugar transmembrane transporter activity"/>
    <property type="evidence" value="ECO:0007669"/>
    <property type="project" value="InterPro"/>
</dbReference>
<proteinExistence type="inferred from homology"/>
<feature type="transmembrane region" description="Helical" evidence="9">
    <location>
        <begin position="7"/>
        <end position="28"/>
    </location>
</feature>
<feature type="compositionally biased region" description="Basic and acidic residues" evidence="10">
    <location>
        <begin position="235"/>
        <end position="244"/>
    </location>
</feature>
<dbReference type="GO" id="GO:0005886">
    <property type="term" value="C:plasma membrane"/>
    <property type="evidence" value="ECO:0007669"/>
    <property type="project" value="UniProtKB-SubCell"/>
</dbReference>
<feature type="transmembrane region" description="Helical" evidence="9">
    <location>
        <begin position="208"/>
        <end position="229"/>
    </location>
</feature>
<dbReference type="FunFam" id="1.20.1280.290:FF:000002">
    <property type="entry name" value="Bidirectional sugar transporter SWEET"/>
    <property type="match status" value="1"/>
</dbReference>
<keyword evidence="3 9" id="KW-0813">Transport</keyword>
<feature type="transmembrane region" description="Helical" evidence="9">
    <location>
        <begin position="118"/>
        <end position="139"/>
    </location>
</feature>
<keyword evidence="8 9" id="KW-0472">Membrane</keyword>
<dbReference type="Pfam" id="PF03083">
    <property type="entry name" value="MtN3_slv"/>
    <property type="match status" value="2"/>
</dbReference>
<keyword evidence="6" id="KW-0677">Repeat</keyword>
<feature type="region of interest" description="Disordered" evidence="10">
    <location>
        <begin position="235"/>
        <end position="263"/>
    </location>
</feature>
<feature type="compositionally biased region" description="Polar residues" evidence="10">
    <location>
        <begin position="249"/>
        <end position="263"/>
    </location>
</feature>
<dbReference type="InterPro" id="IPR047664">
    <property type="entry name" value="SWEET"/>
</dbReference>
<evidence type="ECO:0000256" key="3">
    <source>
        <dbReference type="ARBA" id="ARBA00022448"/>
    </source>
</evidence>
<organism evidence="11 12">
    <name type="scientific">Ficus carica</name>
    <name type="common">Common fig</name>
    <dbReference type="NCBI Taxonomy" id="3494"/>
    <lineage>
        <taxon>Eukaryota</taxon>
        <taxon>Viridiplantae</taxon>
        <taxon>Streptophyta</taxon>
        <taxon>Embryophyta</taxon>
        <taxon>Tracheophyta</taxon>
        <taxon>Spermatophyta</taxon>
        <taxon>Magnoliopsida</taxon>
        <taxon>eudicotyledons</taxon>
        <taxon>Gunneridae</taxon>
        <taxon>Pentapetalae</taxon>
        <taxon>rosids</taxon>
        <taxon>fabids</taxon>
        <taxon>Rosales</taxon>
        <taxon>Moraceae</taxon>
        <taxon>Ficeae</taxon>
        <taxon>Ficus</taxon>
    </lineage>
</organism>
<feature type="transmembrane region" description="Helical" evidence="9">
    <location>
        <begin position="87"/>
        <end position="109"/>
    </location>
</feature>
<reference evidence="11" key="1">
    <citation type="submission" date="2023-07" db="EMBL/GenBank/DDBJ databases">
        <title>draft genome sequence of fig (Ficus carica).</title>
        <authorList>
            <person name="Takahashi T."/>
            <person name="Nishimura K."/>
        </authorList>
    </citation>
    <scope>NUCLEOTIDE SEQUENCE</scope>
</reference>
<evidence type="ECO:0000256" key="2">
    <source>
        <dbReference type="ARBA" id="ARBA00007809"/>
    </source>
</evidence>
<dbReference type="GO" id="GO:0051260">
    <property type="term" value="P:protein homooligomerization"/>
    <property type="evidence" value="ECO:0007669"/>
    <property type="project" value="UniProtKB-ARBA"/>
</dbReference>
<dbReference type="FunFam" id="1.20.1280.290:FF:000001">
    <property type="entry name" value="Bidirectional sugar transporter SWEET"/>
    <property type="match status" value="1"/>
</dbReference>
<dbReference type="GO" id="GO:0012505">
    <property type="term" value="C:endomembrane system"/>
    <property type="evidence" value="ECO:0007669"/>
    <property type="project" value="UniProtKB-SubCell"/>
</dbReference>
<keyword evidence="5 9" id="KW-0812">Transmembrane</keyword>
<evidence type="ECO:0000256" key="6">
    <source>
        <dbReference type="ARBA" id="ARBA00022737"/>
    </source>
</evidence>
<feature type="transmembrane region" description="Helical" evidence="9">
    <location>
        <begin position="145"/>
        <end position="163"/>
    </location>
</feature>
<dbReference type="EMBL" id="BTGU01000012">
    <property type="protein sequence ID" value="GMN41204.1"/>
    <property type="molecule type" value="Genomic_DNA"/>
</dbReference>
<evidence type="ECO:0000256" key="10">
    <source>
        <dbReference type="SAM" id="MobiDB-lite"/>
    </source>
</evidence>
<evidence type="ECO:0000256" key="1">
    <source>
        <dbReference type="ARBA" id="ARBA00004127"/>
    </source>
</evidence>
<keyword evidence="12" id="KW-1185">Reference proteome</keyword>
<accession>A0AA87ZQ30</accession>
<feature type="transmembrane region" description="Helical" evidence="9">
    <location>
        <begin position="62"/>
        <end position="81"/>
    </location>
</feature>
<evidence type="ECO:0000313" key="12">
    <source>
        <dbReference type="Proteomes" id="UP001187192"/>
    </source>
</evidence>
<gene>
    <name evidence="11" type="ORF">TIFTF001_010420</name>
</gene>
<name>A0AA87ZQ30_FICCA</name>
<dbReference type="PANTHER" id="PTHR10791:SF236">
    <property type="entry name" value="BIDIRECTIONAL SUGAR TRANSPORTER SWEET8"/>
    <property type="match status" value="1"/>
</dbReference>
<dbReference type="InterPro" id="IPR004316">
    <property type="entry name" value="SWEET_rpt"/>
</dbReference>
<dbReference type="AlphaFoldDB" id="A0AA87ZQ30"/>
<protein>
    <recommendedName>
        <fullName evidence="9">Bidirectional sugar transporter SWEET</fullName>
    </recommendedName>
</protein>
<dbReference type="Gene3D" id="1.20.1280.290">
    <property type="match status" value="2"/>
</dbReference>
<evidence type="ECO:0000256" key="8">
    <source>
        <dbReference type="ARBA" id="ARBA00023136"/>
    </source>
</evidence>
<dbReference type="PANTHER" id="PTHR10791">
    <property type="entry name" value="RAG1-ACTIVATING PROTEIN 1"/>
    <property type="match status" value="1"/>
</dbReference>